<feature type="chain" id="PRO_5030509573" evidence="2">
    <location>
        <begin position="22"/>
        <end position="1121"/>
    </location>
</feature>
<dbReference type="InterPro" id="IPR013378">
    <property type="entry name" value="InlB-like_B-rpt"/>
</dbReference>
<keyword evidence="4" id="KW-1185">Reference proteome</keyword>
<evidence type="ECO:0000256" key="1">
    <source>
        <dbReference type="ARBA" id="ARBA00004196"/>
    </source>
</evidence>
<dbReference type="Gene3D" id="2.60.40.4270">
    <property type="entry name" value="Listeria-Bacteroides repeat domain"/>
    <property type="match status" value="3"/>
</dbReference>
<organism evidence="3 4">
    <name type="scientific">Treponema ruminis</name>
    <dbReference type="NCBI Taxonomy" id="744515"/>
    <lineage>
        <taxon>Bacteria</taxon>
        <taxon>Pseudomonadati</taxon>
        <taxon>Spirochaetota</taxon>
        <taxon>Spirochaetia</taxon>
        <taxon>Spirochaetales</taxon>
        <taxon>Treponemataceae</taxon>
        <taxon>Treponema</taxon>
    </lineage>
</organism>
<name>A0A7W8G7W7_9SPIR</name>
<dbReference type="Pfam" id="PF09479">
    <property type="entry name" value="Flg_new"/>
    <property type="match status" value="3"/>
</dbReference>
<comment type="subcellular location">
    <subcellularLocation>
        <location evidence="1">Cell envelope</location>
    </subcellularLocation>
</comment>
<dbReference type="InterPro" id="IPR032675">
    <property type="entry name" value="LRR_dom_sf"/>
</dbReference>
<dbReference type="InterPro" id="IPR026906">
    <property type="entry name" value="LRR_5"/>
</dbReference>
<evidence type="ECO:0000313" key="4">
    <source>
        <dbReference type="Proteomes" id="UP000518887"/>
    </source>
</evidence>
<keyword evidence="2" id="KW-0732">Signal</keyword>
<evidence type="ECO:0000313" key="3">
    <source>
        <dbReference type="EMBL" id="MBB5225461.1"/>
    </source>
</evidence>
<sequence length="1121" mass="122470">MKKIFKSIFLCLCASFFVLSCSDSDTDNNSSEEMTAGEISSSKKAYITVSLEESQPERTIMPTTLNKEDFIYELWGSGPNDSVKRKIATWVTYSKLKEKKVIEVDVGNWSFTLKAYLDSNTQLLEDTISKTISYGLNSLGFYMKEVAGRGDIDVTFWYPKLETGCVKAELVLIAQNFQTGLDSEITVLAKKTLEITSEEKIIDEHPYSSVVFQKSDVQSGYYVLKFYIYDSTANSAEPKSYYTTLVKVSNGSTSKGEETLRTGNYITIFRTASGIAWNTVPYAEKYKIFKYETEGFIDVKNFNAALFTEEPEEIQNTEYVVENTSDEKNLYIAIKAYSEEEESEFSNVILLPAPYKITYELNGGTNSAENPVAYTAKDDTFDFKDATREGYKFAGWYTDDSFADESKVSKIEKGSSGRLTLYAKWEIIEYDIEYVLNDGSNNSENPEKYTVESSFTLKDPVREDYFFGGWYTSSTFEAESQLEKIEKGCTGKLTLYAKWKETYTIIFNANINDATGSMDNLKAACGEDVELPKNLFSYNGKVFMGWTTDKNSENAEYADKQTVASLCPEQGGRVVLYAVWVNELTSSEIVNKIKSLTKSASLLVTGEITQSKIREINSALKNLESKNSEIRVSLDLSRTSGLTYLESASSEPTKSFRGCSNLSAIALPDSLKSIGEGAFYGCSGLKTVYYAGTIEQWLGIQFEWWNSNPCCNGADLYINGEKLTELVVPDSVTSIGQFAFSGCSGLTSVEIGNGVTSIGEYVFYGCSGLTSVEVPDSVMSIGQGAFSECSSLESITIPFVGASADIESKSIEFKYIFDTVPSSLKKVKVTGGKLFNGAFSKCSGLTSVELGNGVTSIGENTFYYCSGLTSVEISDSVTSIGKYAFSGCSGLKTVYYAGTIEQWLGIQFEGVASNPCCNGADLYINGEKLTKLVVPDSVTSIGEYAFSGCSGLTSVEIPDSVTSIGSSAFFKCSGLKTVYYAGTIEQWLGIQFEGVDSNPCCNGADLYINGEKLTGLVVPDSVKSIGEYAFSGCSGLTSVEIPDSVKSIGEYAFSGCSGLTSVEIPGSVTSIGGRAFLYCKNLSTINFAGTKAEWNSITKGSRWKEDVAATVVHCSDGNVSL</sequence>
<dbReference type="InterPro" id="IPR042229">
    <property type="entry name" value="Listeria/Bacterioides_rpt_sf"/>
</dbReference>
<evidence type="ECO:0000256" key="2">
    <source>
        <dbReference type="SAM" id="SignalP"/>
    </source>
</evidence>
<gene>
    <name evidence="3" type="ORF">HNP76_000805</name>
</gene>
<dbReference type="EMBL" id="JACHFQ010000002">
    <property type="protein sequence ID" value="MBB5225461.1"/>
    <property type="molecule type" value="Genomic_DNA"/>
</dbReference>
<comment type="caution">
    <text evidence="3">The sequence shown here is derived from an EMBL/GenBank/DDBJ whole genome shotgun (WGS) entry which is preliminary data.</text>
</comment>
<dbReference type="GO" id="GO:0030313">
    <property type="term" value="C:cell envelope"/>
    <property type="evidence" value="ECO:0007669"/>
    <property type="project" value="UniProtKB-SubCell"/>
</dbReference>
<dbReference type="RefSeq" id="WP_184657758.1">
    <property type="nucleotide sequence ID" value="NZ_JACHFQ010000002.1"/>
</dbReference>
<proteinExistence type="predicted"/>
<dbReference type="PROSITE" id="PS51257">
    <property type="entry name" value="PROKAR_LIPOPROTEIN"/>
    <property type="match status" value="1"/>
</dbReference>
<dbReference type="Pfam" id="PF13306">
    <property type="entry name" value="LRR_5"/>
    <property type="match status" value="5"/>
</dbReference>
<dbReference type="InterPro" id="IPR053139">
    <property type="entry name" value="Surface_bspA-like"/>
</dbReference>
<accession>A0A7W8G7W7</accession>
<dbReference type="Proteomes" id="UP000518887">
    <property type="component" value="Unassembled WGS sequence"/>
</dbReference>
<feature type="signal peptide" evidence="2">
    <location>
        <begin position="1"/>
        <end position="21"/>
    </location>
</feature>
<protein>
    <submittedName>
        <fullName evidence="3">Putative repeat protein (TIGR02543 family)</fullName>
    </submittedName>
</protein>
<dbReference type="PANTHER" id="PTHR45661:SF3">
    <property type="entry name" value="IG-LIKE DOMAIN-CONTAINING PROTEIN"/>
    <property type="match status" value="1"/>
</dbReference>
<dbReference type="NCBIfam" id="TIGR02543">
    <property type="entry name" value="List_Bact_rpt"/>
    <property type="match status" value="2"/>
</dbReference>
<reference evidence="3 4" key="1">
    <citation type="submission" date="2020-08" db="EMBL/GenBank/DDBJ databases">
        <title>Genomic Encyclopedia of Type Strains, Phase IV (KMG-IV): sequencing the most valuable type-strain genomes for metagenomic binning, comparative biology and taxonomic classification.</title>
        <authorList>
            <person name="Goeker M."/>
        </authorList>
    </citation>
    <scope>NUCLEOTIDE SEQUENCE [LARGE SCALE GENOMIC DNA]</scope>
    <source>
        <strain evidence="3 4">DSM 103462</strain>
    </source>
</reference>
<dbReference type="PANTHER" id="PTHR45661">
    <property type="entry name" value="SURFACE ANTIGEN"/>
    <property type="match status" value="1"/>
</dbReference>
<dbReference type="Gene3D" id="3.80.10.10">
    <property type="entry name" value="Ribonuclease Inhibitor"/>
    <property type="match status" value="5"/>
</dbReference>
<dbReference type="SUPFAM" id="SSF52058">
    <property type="entry name" value="L domain-like"/>
    <property type="match status" value="2"/>
</dbReference>
<dbReference type="AlphaFoldDB" id="A0A7W8G7W7"/>